<dbReference type="EMBL" id="CP027806">
    <property type="protein sequence ID" value="AXJ00342.1"/>
    <property type="molecule type" value="Genomic_DNA"/>
</dbReference>
<keyword evidence="3 4" id="KW-0472">Membrane</keyword>
<dbReference type="PANTHER" id="PTHR30627:SF1">
    <property type="entry name" value="PEPTIDOGLYCAN D,D-TRANSPEPTIDASE FTSI"/>
    <property type="match status" value="1"/>
</dbReference>
<feature type="transmembrane region" description="Helical" evidence="4">
    <location>
        <begin position="12"/>
        <end position="31"/>
    </location>
</feature>
<dbReference type="GO" id="GO:0004180">
    <property type="term" value="F:carboxypeptidase activity"/>
    <property type="evidence" value="ECO:0007669"/>
    <property type="project" value="UniProtKB-KW"/>
</dbReference>
<keyword evidence="7" id="KW-1185">Reference proteome</keyword>
<dbReference type="Gene3D" id="3.90.1310.10">
    <property type="entry name" value="Penicillin-binding protein 2a (Domain 2)"/>
    <property type="match status" value="1"/>
</dbReference>
<dbReference type="Gene3D" id="3.30.450.330">
    <property type="match status" value="1"/>
</dbReference>
<dbReference type="GO" id="GO:0071555">
    <property type="term" value="P:cell wall organization"/>
    <property type="evidence" value="ECO:0007669"/>
    <property type="project" value="TreeGrafter"/>
</dbReference>
<dbReference type="PROSITE" id="PS51178">
    <property type="entry name" value="PASTA"/>
    <property type="match status" value="2"/>
</dbReference>
<dbReference type="GO" id="GO:0051301">
    <property type="term" value="P:cell division"/>
    <property type="evidence" value="ECO:0007669"/>
    <property type="project" value="UniProtKB-KW"/>
</dbReference>
<evidence type="ECO:0000259" key="5">
    <source>
        <dbReference type="PROSITE" id="PS51178"/>
    </source>
</evidence>
<dbReference type="SMART" id="SM00740">
    <property type="entry name" value="PASTA"/>
    <property type="match status" value="2"/>
</dbReference>
<feature type="domain" description="PASTA" evidence="5">
    <location>
        <begin position="578"/>
        <end position="638"/>
    </location>
</feature>
<dbReference type="Gene3D" id="3.30.10.20">
    <property type="match status" value="1"/>
</dbReference>
<dbReference type="SUPFAM" id="SSF56601">
    <property type="entry name" value="beta-lactamase/transpeptidase-like"/>
    <property type="match status" value="1"/>
</dbReference>
<feature type="domain" description="PASTA" evidence="5">
    <location>
        <begin position="645"/>
        <end position="706"/>
    </location>
</feature>
<dbReference type="SUPFAM" id="SSF54184">
    <property type="entry name" value="Penicillin-binding protein 2x (pbp-2x), c-terminal domain"/>
    <property type="match status" value="2"/>
</dbReference>
<keyword evidence="4" id="KW-1133">Transmembrane helix</keyword>
<dbReference type="InterPro" id="IPR012338">
    <property type="entry name" value="Beta-lactam/transpept-like"/>
</dbReference>
<evidence type="ECO:0000256" key="4">
    <source>
        <dbReference type="SAM" id="Phobius"/>
    </source>
</evidence>
<dbReference type="Pfam" id="PF00905">
    <property type="entry name" value="Transpeptidase"/>
    <property type="match status" value="1"/>
</dbReference>
<dbReference type="InterPro" id="IPR005311">
    <property type="entry name" value="PBP_dimer"/>
</dbReference>
<dbReference type="GO" id="GO:0005886">
    <property type="term" value="C:plasma membrane"/>
    <property type="evidence" value="ECO:0007669"/>
    <property type="project" value="TreeGrafter"/>
</dbReference>
<dbReference type="InterPro" id="IPR036138">
    <property type="entry name" value="PBP_dimer_sf"/>
</dbReference>
<dbReference type="InterPro" id="IPR005543">
    <property type="entry name" value="PASTA_dom"/>
</dbReference>
<keyword evidence="4" id="KW-0812">Transmembrane</keyword>
<evidence type="ECO:0000313" key="6">
    <source>
        <dbReference type="EMBL" id="AXJ00342.1"/>
    </source>
</evidence>
<dbReference type="SUPFAM" id="SSF56519">
    <property type="entry name" value="Penicillin binding protein dimerisation domain"/>
    <property type="match status" value="1"/>
</dbReference>
<reference evidence="6 7" key="1">
    <citation type="submission" date="2018-03" db="EMBL/GenBank/DDBJ databases">
        <title>Phenotypic and genomic properties of Cyclonatronum proteinivorum gen. nov., sp. nov., a haloalkaliphilic bacteroidete from soda lakes possessing Na+-translocating rhodopsin.</title>
        <authorList>
            <person name="Toshchakov S.V."/>
            <person name="Korzhenkov A."/>
            <person name="Samarov N.I."/>
            <person name="Kublanov I.V."/>
            <person name="Muntyan M.S."/>
            <person name="Sorokin D.Y."/>
        </authorList>
    </citation>
    <scope>NUCLEOTIDE SEQUENCE [LARGE SCALE GENOMIC DNA]</scope>
    <source>
        <strain evidence="6 7">Omega</strain>
    </source>
</reference>
<evidence type="ECO:0000256" key="1">
    <source>
        <dbReference type="ARBA" id="ARBA00004370"/>
    </source>
</evidence>
<dbReference type="Proteomes" id="UP000254808">
    <property type="component" value="Chromosome"/>
</dbReference>
<dbReference type="Pfam" id="PF03793">
    <property type="entry name" value="PASTA"/>
    <property type="match status" value="2"/>
</dbReference>
<keyword evidence="6" id="KW-0131">Cell cycle</keyword>
<dbReference type="Gene3D" id="3.40.710.10">
    <property type="entry name" value="DD-peptidase/beta-lactamase superfamily"/>
    <property type="match status" value="1"/>
</dbReference>
<sequence>MKPDKNALAARLLFVLGALLILPVAIILQMLRIQYVEGDGLRELWSRQTEDAIPIQSRRGQILDSNGRVLVTNIASYAVAVDPHVPNLEEGEIQRVLAILAHFTNRSQADYMRMVRQAPANSRYIVLGRNFDRAVYDSLRAHRFRSLILEERFRRHYTYDDLAAHVMGYVNHEVRGMDGLERAYDELLRGRDGQRIVRRDSRGRIRQFVRTPIQQPQQGHNLITTLDAQIQAIAQQELREGIARTGARHGSVIIVEPATGAVIAMANYPDFNPNRPGTAGRETRRNAAIADMIEPGSTFKLVAAVAAYEQGVVQLDEVFYTPENGARRIYGQTMRDHIPLGDITFRQAIERSSNIATAEAAMRVDRDQFFQYVRNFGFGALSSIDLPNEESGRLRRPLHWSGVTQPWMSIGYEIQVTPLQLVMAYASIANGGRLMRPYVVDHVQDESGRVVQQNRPTVIRQSVRPETVEALRPAFQNVVSEDGTARLASVAGLSIAGKTGTAQKFIDGRYQQRYRASFVGYFPAEAPRYAMIVLLDEPQTSIFGGTTAGIVFREITRRIMGVDPQVRNLVQRTLDEEAAAGLRAPQLTGLYAGHAQRKAEGLGLKVAVSGEGTRVASQYPAAGQEMQENQLVRLQLETIVQGEAGEDQLRSTVPDVRGLSMREAVAVLHEAGYDIQRNGSGTVAAQFPEAGAVMQRGRPVIIRGRAPGMEMLISDRGGG</sequence>
<protein>
    <submittedName>
        <fullName evidence="6">Cell division protein FtsI (Penicillin-binding protein 3)</fullName>
    </submittedName>
</protein>
<dbReference type="RefSeq" id="WP_114983620.1">
    <property type="nucleotide sequence ID" value="NZ_CP027806.1"/>
</dbReference>
<evidence type="ECO:0000256" key="3">
    <source>
        <dbReference type="ARBA" id="ARBA00023136"/>
    </source>
</evidence>
<dbReference type="AlphaFoldDB" id="A0A345UIP0"/>
<dbReference type="GO" id="GO:0008658">
    <property type="term" value="F:penicillin binding"/>
    <property type="evidence" value="ECO:0007669"/>
    <property type="project" value="InterPro"/>
</dbReference>
<organism evidence="6 7">
    <name type="scientific">Cyclonatronum proteinivorum</name>
    <dbReference type="NCBI Taxonomy" id="1457365"/>
    <lineage>
        <taxon>Bacteria</taxon>
        <taxon>Pseudomonadati</taxon>
        <taxon>Balneolota</taxon>
        <taxon>Balneolia</taxon>
        <taxon>Balneolales</taxon>
        <taxon>Cyclonatronaceae</taxon>
        <taxon>Cyclonatronum</taxon>
    </lineage>
</organism>
<comment type="subcellular location">
    <subcellularLocation>
        <location evidence="1">Membrane</location>
    </subcellularLocation>
</comment>
<dbReference type="InterPro" id="IPR050515">
    <property type="entry name" value="Beta-lactam/transpept"/>
</dbReference>
<proteinExistence type="predicted"/>
<keyword evidence="6" id="KW-0132">Cell division</keyword>
<name>A0A345UIP0_9BACT</name>
<keyword evidence="2" id="KW-0121">Carboxypeptidase</keyword>
<dbReference type="KEGG" id="cprv:CYPRO_1077"/>
<dbReference type="CDD" id="cd06575">
    <property type="entry name" value="PASTA_Pbp2x-like_2"/>
    <property type="match status" value="1"/>
</dbReference>
<evidence type="ECO:0000313" key="7">
    <source>
        <dbReference type="Proteomes" id="UP000254808"/>
    </source>
</evidence>
<accession>A0A345UIP0</accession>
<gene>
    <name evidence="6" type="ORF">CYPRO_1077</name>
</gene>
<keyword evidence="2" id="KW-0645">Protease</keyword>
<evidence type="ECO:0000256" key="2">
    <source>
        <dbReference type="ARBA" id="ARBA00022645"/>
    </source>
</evidence>
<dbReference type="InterPro" id="IPR001460">
    <property type="entry name" value="PCN-bd_Tpept"/>
</dbReference>
<dbReference type="Pfam" id="PF03717">
    <property type="entry name" value="PBP_dimer"/>
    <property type="match status" value="1"/>
</dbReference>
<dbReference type="PANTHER" id="PTHR30627">
    <property type="entry name" value="PEPTIDOGLYCAN D,D-TRANSPEPTIDASE"/>
    <property type="match status" value="1"/>
</dbReference>
<keyword evidence="2" id="KW-0378">Hydrolase</keyword>
<dbReference type="OrthoDB" id="9804124at2"/>